<evidence type="ECO:0000256" key="3">
    <source>
        <dbReference type="ARBA" id="ARBA00022692"/>
    </source>
</evidence>
<keyword evidence="5 6" id="KW-0472">Membrane</keyword>
<evidence type="ECO:0000256" key="4">
    <source>
        <dbReference type="ARBA" id="ARBA00022989"/>
    </source>
</evidence>
<evidence type="ECO:0000256" key="2">
    <source>
        <dbReference type="ARBA" id="ARBA00022475"/>
    </source>
</evidence>
<feature type="transmembrane region" description="Helical" evidence="6">
    <location>
        <begin position="112"/>
        <end position="135"/>
    </location>
</feature>
<dbReference type="Proteomes" id="UP000094578">
    <property type="component" value="Unassembled WGS sequence"/>
</dbReference>
<organism evidence="8 9">
    <name type="scientific">Paenibacillus nuruki</name>
    <dbReference type="NCBI Taxonomy" id="1886670"/>
    <lineage>
        <taxon>Bacteria</taxon>
        <taxon>Bacillati</taxon>
        <taxon>Bacillota</taxon>
        <taxon>Bacilli</taxon>
        <taxon>Bacillales</taxon>
        <taxon>Paenibacillaceae</taxon>
        <taxon>Paenibacillus</taxon>
    </lineage>
</organism>
<keyword evidence="4 6" id="KW-1133">Transmembrane helix</keyword>
<feature type="transmembrane region" description="Helical" evidence="6">
    <location>
        <begin position="173"/>
        <end position="194"/>
    </location>
</feature>
<name>A0A1E3L6I5_9BACL</name>
<reference evidence="8 9" key="1">
    <citation type="submission" date="2016-08" db="EMBL/GenBank/DDBJ databases">
        <title>Genome sequencing of Paenibacillus sp. TI45-13ar, isolated from Korean traditional nuruk.</title>
        <authorList>
            <person name="Kim S.-J."/>
        </authorList>
    </citation>
    <scope>NUCLEOTIDE SEQUENCE [LARGE SCALE GENOMIC DNA]</scope>
    <source>
        <strain evidence="8 9">TI45-13ar</strain>
    </source>
</reference>
<keyword evidence="9" id="KW-1185">Reference proteome</keyword>
<feature type="transmembrane region" description="Helical" evidence="6">
    <location>
        <begin position="56"/>
        <end position="80"/>
    </location>
</feature>
<evidence type="ECO:0000313" key="8">
    <source>
        <dbReference type="EMBL" id="ODP29356.1"/>
    </source>
</evidence>
<feature type="domain" description="VTT" evidence="7">
    <location>
        <begin position="43"/>
        <end position="161"/>
    </location>
</feature>
<dbReference type="EMBL" id="MDER01000031">
    <property type="protein sequence ID" value="ODP29356.1"/>
    <property type="molecule type" value="Genomic_DNA"/>
</dbReference>
<evidence type="ECO:0000259" key="7">
    <source>
        <dbReference type="Pfam" id="PF09335"/>
    </source>
</evidence>
<evidence type="ECO:0000256" key="5">
    <source>
        <dbReference type="ARBA" id="ARBA00023136"/>
    </source>
</evidence>
<comment type="subcellular location">
    <subcellularLocation>
        <location evidence="1 6">Cell membrane</location>
        <topology evidence="1 6">Multi-pass membrane protein</topology>
    </subcellularLocation>
</comment>
<evidence type="ECO:0000256" key="6">
    <source>
        <dbReference type="RuleBase" id="RU366058"/>
    </source>
</evidence>
<dbReference type="InterPro" id="IPR015414">
    <property type="entry name" value="TMEM64"/>
</dbReference>
<evidence type="ECO:0000256" key="1">
    <source>
        <dbReference type="ARBA" id="ARBA00004651"/>
    </source>
</evidence>
<sequence length="204" mass="23337">MDISQWLSYLTEENLKSWMGEYRSLGPLASMLLPFLKSFIPPLPTIVILGVNAAVYGLWVGFLYSWIGITAGSLTAFWLVRKLSEHRYLSRLVRNPKVVSTRRWIRNNGFNYIFLLSLFPVGPFTLLNVAAGLSGIRFRSFLIAIIFGRGIMVFAVSFIGADLSRYRENPWNLLLVLLFVIICFVCSRSIEAWFSRRDSLTEQP</sequence>
<dbReference type="AlphaFoldDB" id="A0A1E3L6I5"/>
<dbReference type="STRING" id="1886670.PTI45_01365"/>
<feature type="transmembrane region" description="Helical" evidence="6">
    <location>
        <begin position="141"/>
        <end position="161"/>
    </location>
</feature>
<dbReference type="RefSeq" id="WP_069326783.1">
    <property type="nucleotide sequence ID" value="NZ_MDER01000031.1"/>
</dbReference>
<comment type="caution">
    <text evidence="8">The sequence shown here is derived from an EMBL/GenBank/DDBJ whole genome shotgun (WGS) entry which is preliminary data.</text>
</comment>
<keyword evidence="3 6" id="KW-0812">Transmembrane</keyword>
<accession>A0A1E3L6I5</accession>
<dbReference type="PANTHER" id="PTHR12677">
    <property type="entry name" value="GOLGI APPARATUS MEMBRANE PROTEIN TVP38-RELATED"/>
    <property type="match status" value="1"/>
</dbReference>
<dbReference type="GO" id="GO:0005886">
    <property type="term" value="C:plasma membrane"/>
    <property type="evidence" value="ECO:0007669"/>
    <property type="project" value="UniProtKB-SubCell"/>
</dbReference>
<keyword evidence="2 6" id="KW-1003">Cell membrane</keyword>
<dbReference type="InterPro" id="IPR032816">
    <property type="entry name" value="VTT_dom"/>
</dbReference>
<gene>
    <name evidence="8" type="ORF">PTI45_01365</name>
</gene>
<dbReference type="Pfam" id="PF09335">
    <property type="entry name" value="VTT_dom"/>
    <property type="match status" value="1"/>
</dbReference>
<protein>
    <recommendedName>
        <fullName evidence="6">TVP38/TMEM64 family membrane protein</fullName>
    </recommendedName>
</protein>
<dbReference type="PANTHER" id="PTHR12677:SF55">
    <property type="entry name" value="UNDECAPRENYL PHOSPHATE TRANSPORTER SAOUHSC_00901-RELATED"/>
    <property type="match status" value="1"/>
</dbReference>
<proteinExistence type="inferred from homology"/>
<evidence type="ECO:0000313" key="9">
    <source>
        <dbReference type="Proteomes" id="UP000094578"/>
    </source>
</evidence>
<feature type="transmembrane region" description="Helical" evidence="6">
    <location>
        <begin position="25"/>
        <end position="50"/>
    </location>
</feature>
<comment type="similarity">
    <text evidence="6">Belongs to the TVP38/TMEM64 family.</text>
</comment>